<keyword evidence="2" id="KW-1185">Reference proteome</keyword>
<dbReference type="OrthoDB" id="5954824at2759"/>
<evidence type="ECO:0000313" key="2">
    <source>
        <dbReference type="Proteomes" id="UP000252519"/>
    </source>
</evidence>
<dbReference type="AlphaFoldDB" id="A0A368G3Y9"/>
<dbReference type="EMBL" id="JOJR01000353">
    <property type="protein sequence ID" value="RCN39154.1"/>
    <property type="molecule type" value="Genomic_DNA"/>
</dbReference>
<sequence>MENILGDSYKAYGQSLLNAYLYQHDETSAHVNAYIGAEIATSLAFASPTGNLHRSVEFTSATTYGTISRKLPISLAMSESSAASESTEESGSSDIYHKFTAYIDLSTDIIDQARDPFSLVIDGLDSSPIPVICMWYELRTTFWLCVRPCVIPPSGGHRRYWVGND</sequence>
<proteinExistence type="predicted"/>
<evidence type="ECO:0000313" key="1">
    <source>
        <dbReference type="EMBL" id="RCN39154.1"/>
    </source>
</evidence>
<reference evidence="1 2" key="1">
    <citation type="submission" date="2014-10" db="EMBL/GenBank/DDBJ databases">
        <title>Draft genome of the hookworm Ancylostoma caninum.</title>
        <authorList>
            <person name="Mitreva M."/>
        </authorList>
    </citation>
    <scope>NUCLEOTIDE SEQUENCE [LARGE SCALE GENOMIC DNA]</scope>
    <source>
        <strain evidence="1 2">Baltimore</strain>
    </source>
</reference>
<protein>
    <submittedName>
        <fullName evidence="1">Uncharacterized protein</fullName>
    </submittedName>
</protein>
<accession>A0A368G3Y9</accession>
<gene>
    <name evidence="1" type="ORF">ANCCAN_14910</name>
</gene>
<dbReference type="Proteomes" id="UP000252519">
    <property type="component" value="Unassembled WGS sequence"/>
</dbReference>
<comment type="caution">
    <text evidence="1">The sequence shown here is derived from an EMBL/GenBank/DDBJ whole genome shotgun (WGS) entry which is preliminary data.</text>
</comment>
<organism evidence="1 2">
    <name type="scientific">Ancylostoma caninum</name>
    <name type="common">Dog hookworm</name>
    <dbReference type="NCBI Taxonomy" id="29170"/>
    <lineage>
        <taxon>Eukaryota</taxon>
        <taxon>Metazoa</taxon>
        <taxon>Ecdysozoa</taxon>
        <taxon>Nematoda</taxon>
        <taxon>Chromadorea</taxon>
        <taxon>Rhabditida</taxon>
        <taxon>Rhabditina</taxon>
        <taxon>Rhabditomorpha</taxon>
        <taxon>Strongyloidea</taxon>
        <taxon>Ancylostomatidae</taxon>
        <taxon>Ancylostomatinae</taxon>
        <taxon>Ancylostoma</taxon>
    </lineage>
</organism>
<name>A0A368G3Y9_ANCCA</name>